<dbReference type="EMBL" id="RCMG01000073">
    <property type="protein sequence ID" value="KAG2864735.1"/>
    <property type="molecule type" value="Genomic_DNA"/>
</dbReference>
<comment type="caution">
    <text evidence="6">The sequence shown here is derived from an EMBL/GenBank/DDBJ whole genome shotgun (WGS) entry which is preliminary data.</text>
</comment>
<sequence length="111" mass="12343">MESAVSLVANSSSSYIELRQKLSVKHEKYVESLRKISDRCRTETENNLRAMAERGGVPMPTTWSDEGDVGMAKVNFLSQLAVVSGLTLPVFVRLVRGQTGDDPRPNKDLFE</sequence>
<dbReference type="EMBL" id="RCMK01000069">
    <property type="protein sequence ID" value="KAG2950489.1"/>
    <property type="molecule type" value="Genomic_DNA"/>
</dbReference>
<dbReference type="OrthoDB" id="107856at2759"/>
<dbReference type="EMBL" id="RCMI01000151">
    <property type="protein sequence ID" value="KAG2929962.1"/>
    <property type="molecule type" value="Genomic_DNA"/>
</dbReference>
<dbReference type="Proteomes" id="UP000251314">
    <property type="component" value="Unassembled WGS sequence"/>
</dbReference>
<protein>
    <submittedName>
        <fullName evidence="6">Uncharacterized protein</fullName>
    </submittedName>
</protein>
<proteinExistence type="predicted"/>
<dbReference type="Proteomes" id="UP000760860">
    <property type="component" value="Unassembled WGS sequence"/>
</dbReference>
<evidence type="ECO:0000313" key="1">
    <source>
        <dbReference type="EMBL" id="KAG2864735.1"/>
    </source>
</evidence>
<dbReference type="EMBL" id="MJFZ01000037">
    <property type="protein sequence ID" value="RAW41053.1"/>
    <property type="molecule type" value="Genomic_DNA"/>
</dbReference>
<evidence type="ECO:0000313" key="4">
    <source>
        <dbReference type="EMBL" id="KAG2999811.1"/>
    </source>
</evidence>
<organism evidence="6 7">
    <name type="scientific">Phytophthora cactorum</name>
    <dbReference type="NCBI Taxonomy" id="29920"/>
    <lineage>
        <taxon>Eukaryota</taxon>
        <taxon>Sar</taxon>
        <taxon>Stramenopiles</taxon>
        <taxon>Oomycota</taxon>
        <taxon>Peronosporomycetes</taxon>
        <taxon>Peronosporales</taxon>
        <taxon>Peronosporaceae</taxon>
        <taxon>Phytophthora</taxon>
    </lineage>
</organism>
<evidence type="ECO:0000313" key="5">
    <source>
        <dbReference type="EMBL" id="KAG3223836.1"/>
    </source>
</evidence>
<dbReference type="EMBL" id="RCMV01000132">
    <property type="protein sequence ID" value="KAG3223836.1"/>
    <property type="molecule type" value="Genomic_DNA"/>
</dbReference>
<evidence type="ECO:0000313" key="6">
    <source>
        <dbReference type="EMBL" id="RAW41053.1"/>
    </source>
</evidence>
<dbReference type="Proteomes" id="UP000735874">
    <property type="component" value="Unassembled WGS sequence"/>
</dbReference>
<evidence type="ECO:0000313" key="2">
    <source>
        <dbReference type="EMBL" id="KAG2929962.1"/>
    </source>
</evidence>
<dbReference type="VEuPathDB" id="FungiDB:PC110_g2751"/>
<gene>
    <name evidence="6" type="ORF">PC110_g2751</name>
    <name evidence="1" type="ORF">PC113_g4300</name>
    <name evidence="2" type="ORF">PC115_g6689</name>
    <name evidence="3" type="ORF">PC117_g4384</name>
    <name evidence="4" type="ORF">PC118_g553</name>
    <name evidence="5" type="ORF">PC129_g5502</name>
</gene>
<reference evidence="6 7" key="1">
    <citation type="submission" date="2018-01" db="EMBL/GenBank/DDBJ databases">
        <title>Draft genome of the strawberry crown rot pathogen Phytophthora cactorum.</title>
        <authorList>
            <person name="Armitage A.D."/>
            <person name="Lysoe E."/>
            <person name="Nellist C.F."/>
            <person name="Harrison R.J."/>
            <person name="Brurberg M.B."/>
        </authorList>
    </citation>
    <scope>NUCLEOTIDE SEQUENCE [LARGE SCALE GENOMIC DNA]</scope>
    <source>
        <strain evidence="6 7">10300</strain>
    </source>
</reference>
<name>A0A329SVC9_9STRA</name>
<dbReference type="Proteomes" id="UP000697107">
    <property type="component" value="Unassembled WGS sequence"/>
</dbReference>
<keyword evidence="7" id="KW-1185">Reference proteome</keyword>
<dbReference type="Proteomes" id="UP000774804">
    <property type="component" value="Unassembled WGS sequence"/>
</dbReference>
<evidence type="ECO:0000313" key="3">
    <source>
        <dbReference type="EMBL" id="KAG2950489.1"/>
    </source>
</evidence>
<dbReference type="Proteomes" id="UP000736787">
    <property type="component" value="Unassembled WGS sequence"/>
</dbReference>
<accession>A0A329SVC9</accession>
<dbReference type="AlphaFoldDB" id="A0A329SVC9"/>
<reference evidence="1" key="2">
    <citation type="submission" date="2018-10" db="EMBL/GenBank/DDBJ databases">
        <title>Effector identification in a new, highly contiguous assembly of the strawberry crown rot pathogen Phytophthora cactorum.</title>
        <authorList>
            <person name="Armitage A.D."/>
            <person name="Nellist C.F."/>
            <person name="Bates H."/>
            <person name="Vickerstaff R.J."/>
            <person name="Harrison R.J."/>
        </authorList>
    </citation>
    <scope>NUCLEOTIDE SEQUENCE</scope>
    <source>
        <strain evidence="1">15-7</strain>
        <strain evidence="2">4032</strain>
        <strain evidence="3">4040</strain>
        <strain evidence="4">P415</strain>
        <strain evidence="5">P421</strain>
    </source>
</reference>
<dbReference type="EMBL" id="RCML01000006">
    <property type="protein sequence ID" value="KAG2999811.1"/>
    <property type="molecule type" value="Genomic_DNA"/>
</dbReference>
<evidence type="ECO:0000313" key="7">
    <source>
        <dbReference type="Proteomes" id="UP000251314"/>
    </source>
</evidence>